<proteinExistence type="inferred from homology"/>
<keyword evidence="6" id="KW-0808">Transferase</keyword>
<accession>A0A8I1E403</accession>
<evidence type="ECO:0000259" key="9">
    <source>
        <dbReference type="PROSITE" id="PS52053"/>
    </source>
</evidence>
<dbReference type="Gene3D" id="1.20.58.360">
    <property type="entry name" value="Shigella T3SS effector IpaH defines"/>
    <property type="match status" value="1"/>
</dbReference>
<keyword evidence="6" id="KW-0832">Ubl conjugation</keyword>
<dbReference type="Gene3D" id="3.80.10.10">
    <property type="entry name" value="Ribonuclease Inhibitor"/>
    <property type="match status" value="1"/>
</dbReference>
<evidence type="ECO:0000256" key="3">
    <source>
        <dbReference type="ARBA" id="ARBA00022614"/>
    </source>
</evidence>
<evidence type="ECO:0000313" key="10">
    <source>
        <dbReference type="EMBL" id="MBI6625106.1"/>
    </source>
</evidence>
<dbReference type="PANTHER" id="PTHR48051:SF1">
    <property type="entry name" value="RAS SUPPRESSOR PROTEIN 1"/>
    <property type="match status" value="1"/>
</dbReference>
<comment type="caution">
    <text evidence="10">The sequence shown here is derived from an EMBL/GenBank/DDBJ whole genome shotgun (WGS) entry which is preliminary data.</text>
</comment>
<dbReference type="InterPro" id="IPR001611">
    <property type="entry name" value="Leu-rich_rpt"/>
</dbReference>
<comment type="catalytic activity">
    <reaction evidence="1">
        <text>S-ubiquitinyl-[E2 ubiquitin-conjugating enzyme]-L-cysteine + [acceptor protein]-L-lysine = [E2 ubiquitin-conjugating enzyme]-L-cysteine + N(6)-ubiquitinyl-[acceptor protein]-L-lysine.</text>
        <dbReference type="EC" id="2.3.2.27"/>
    </reaction>
</comment>
<keyword evidence="7" id="KW-0175">Coiled coil</keyword>
<dbReference type="EC" id="2.3.2.27" evidence="2"/>
<evidence type="ECO:0000256" key="5">
    <source>
        <dbReference type="ARBA" id="ARBA00023026"/>
    </source>
</evidence>
<dbReference type="InterPro" id="IPR046673">
    <property type="entry name" value="ToxA_N"/>
</dbReference>
<dbReference type="PROSITE" id="PS51450">
    <property type="entry name" value="LRR"/>
    <property type="match status" value="1"/>
</dbReference>
<evidence type="ECO:0000256" key="4">
    <source>
        <dbReference type="ARBA" id="ARBA00022737"/>
    </source>
</evidence>
<dbReference type="InterPro" id="IPR003591">
    <property type="entry name" value="Leu-rich_rpt_typical-subtyp"/>
</dbReference>
<dbReference type="InterPro" id="IPR050216">
    <property type="entry name" value="LRR_domain-containing"/>
</dbReference>
<dbReference type="EMBL" id="JAEILH010000024">
    <property type="protein sequence ID" value="MBI6625106.1"/>
    <property type="molecule type" value="Genomic_DNA"/>
</dbReference>
<dbReference type="GO" id="GO:0005737">
    <property type="term" value="C:cytoplasm"/>
    <property type="evidence" value="ECO:0007669"/>
    <property type="project" value="TreeGrafter"/>
</dbReference>
<keyword evidence="6" id="KW-0964">Secreted</keyword>
<name>A0A8I1E403_9PSED</name>
<dbReference type="InterPro" id="IPR032675">
    <property type="entry name" value="LRR_dom_sf"/>
</dbReference>
<feature type="compositionally biased region" description="Low complexity" evidence="8">
    <location>
        <begin position="1"/>
        <end position="12"/>
    </location>
</feature>
<keyword evidence="5" id="KW-0843">Virulence</keyword>
<evidence type="ECO:0000256" key="8">
    <source>
        <dbReference type="SAM" id="MobiDB-lite"/>
    </source>
</evidence>
<keyword evidence="3" id="KW-0433">Leucine-rich repeat</keyword>
<comment type="similarity">
    <text evidence="6">Belongs to the LRR-containing bacterial E3 ligase family.</text>
</comment>
<dbReference type="PROSITE" id="PS52053">
    <property type="entry name" value="NEL"/>
    <property type="match status" value="1"/>
</dbReference>
<dbReference type="PANTHER" id="PTHR48051">
    <property type="match status" value="1"/>
</dbReference>
<dbReference type="RefSeq" id="WP_169903440.1">
    <property type="nucleotide sequence ID" value="NZ_JAAQXE010000013.1"/>
</dbReference>
<reference evidence="10" key="1">
    <citation type="submission" date="2020-12" db="EMBL/GenBank/DDBJ databases">
        <title>Comparative genomic insights into the epidemiology and virulence of plant pathogenic Pseudomonads from Turkey.</title>
        <authorList>
            <person name="Dillon M."/>
            <person name="Ruiz-Bedoya T."/>
            <person name="Bendalovic-Torma C."/>
            <person name="Guttman K.M."/>
            <person name="Kwak H."/>
            <person name="Middleton M.A."/>
            <person name="Wang P.W."/>
            <person name="Horuz S."/>
            <person name="Aysan Y."/>
            <person name="Guttman D.S."/>
        </authorList>
    </citation>
    <scope>NUCLEOTIDE SEQUENCE</scope>
    <source>
        <strain evidence="10">S5_IA_3a</strain>
    </source>
</reference>
<dbReference type="InterPro" id="IPR029487">
    <property type="entry name" value="NEL_dom"/>
</dbReference>
<comment type="PTM">
    <text evidence="6">Ubiquitinated in the presence of host E1 ubiquitin-activating enzyme, E2 ubiquitin-conjugating enzyme and ubiquitin.</text>
</comment>
<feature type="coiled-coil region" evidence="7">
    <location>
        <begin position="1127"/>
        <end position="1154"/>
    </location>
</feature>
<keyword evidence="6" id="KW-0833">Ubl conjugation pathway</keyword>
<dbReference type="GO" id="GO:0016567">
    <property type="term" value="P:protein ubiquitination"/>
    <property type="evidence" value="ECO:0007669"/>
    <property type="project" value="InterPro"/>
</dbReference>
<dbReference type="Proteomes" id="UP000645865">
    <property type="component" value="Unassembled WGS sequence"/>
</dbReference>
<evidence type="ECO:0000256" key="1">
    <source>
        <dbReference type="ARBA" id="ARBA00000900"/>
    </source>
</evidence>
<organism evidence="10 11">
    <name type="scientific">Pseudomonas rhodesiae</name>
    <dbReference type="NCBI Taxonomy" id="76760"/>
    <lineage>
        <taxon>Bacteria</taxon>
        <taxon>Pseudomonadati</taxon>
        <taxon>Pseudomonadota</taxon>
        <taxon>Gammaproteobacteria</taxon>
        <taxon>Pseudomonadales</taxon>
        <taxon>Pseudomonadaceae</taxon>
        <taxon>Pseudomonas</taxon>
    </lineage>
</organism>
<dbReference type="Pfam" id="PF20178">
    <property type="entry name" value="ToxA_N"/>
    <property type="match status" value="1"/>
</dbReference>
<feature type="domain" description="NEL" evidence="9">
    <location>
        <begin position="1387"/>
        <end position="1691"/>
    </location>
</feature>
<dbReference type="Pfam" id="PF14496">
    <property type="entry name" value="NEL"/>
    <property type="match status" value="1"/>
</dbReference>
<feature type="active site" description="Glycyl thioester intermediate" evidence="6">
    <location>
        <position position="1476"/>
    </location>
</feature>
<evidence type="ECO:0000313" key="11">
    <source>
        <dbReference type="Proteomes" id="UP000645865"/>
    </source>
</evidence>
<keyword evidence="6" id="KW-1035">Host cytoplasm</keyword>
<dbReference type="GO" id="GO:0005576">
    <property type="term" value="C:extracellular region"/>
    <property type="evidence" value="ECO:0007669"/>
    <property type="project" value="UniProtKB-UniRule"/>
</dbReference>
<evidence type="ECO:0000256" key="2">
    <source>
        <dbReference type="ARBA" id="ARBA00012483"/>
    </source>
</evidence>
<dbReference type="SUPFAM" id="SSF52058">
    <property type="entry name" value="L domain-like"/>
    <property type="match status" value="1"/>
</dbReference>
<protein>
    <recommendedName>
        <fullName evidence="2">RING-type E3 ubiquitin transferase</fullName>
        <ecNumber evidence="2">2.3.2.27</ecNumber>
    </recommendedName>
</protein>
<evidence type="ECO:0000256" key="7">
    <source>
        <dbReference type="SAM" id="Coils"/>
    </source>
</evidence>
<evidence type="ECO:0000256" key="6">
    <source>
        <dbReference type="PROSITE-ProRule" id="PRU01398"/>
    </source>
</evidence>
<sequence>MTDLLTDPLALPDVDEPSPHVGPIQDNTPAWYTDALAGRKTELANLKLVIPPWYTNADSTAKDRLKAVHDRSRTSLNQLDQWFSQLKSPADYAEPLLVAAIEEKFGLRLDVTSVFYARKMEQRSCSTDSEELSTTTVSSASSPLYFYKGVSLLEAALMNFTEDDASKPICLDCRLITRYNFHQYSSAKKHAPASVKSFKLSIKPNEFAALCRTLDLGQSYYEHVRGIINAPILAKPPGALTGKLYSTLITAHRNQLELAAEIALMQGHIQPQDHRLIQAILTQQTGHKWAEDDVSFSPLQLCTVVIEQVLIIGPVVWQPHPRNATVLPRPCMVYIPGDPLHPLKAYDNLTAFVDHLTTRLCRADYRTFFSQFVPLSRQEMFFTKLKALLDPDEVYTATQNFDPALKARLHRQGTYAPPWRDVWIDSAQQRVRSIMENAQASAVSTQEATDHAEKAWLWSWGKKILDVLNVAAFVVPYLGEVMLIVAAVQMVDDVAEGIQAWSEGDARAVWAHFSAVGLNLAGLAVPAALAAFKETAFIKRLVHVDFGGRSRLFDFDPTRYTHSISLPAELKPNSLGLYEHQGATYLPSTHGGHYKVQAIAEGDFRLVHPDGDARYWPRVRHNGAGAWVHEFEQPLTWDRKTLLRRLGPSVDAFSDAQLEQVRALSGVTDEQLRRVYVDQQLPPPLFREALRRFESARRYQGFIDRLSSTDPAVFGRVDWSLQMRLLLDSGKWPESRVLVALDADGDIVWRSAAVAQRSQVVKLDLAQAATRDGVILPSLLSQLSEEQIRHLLDEPAVERALRYELMLTGRIDSDFLATAADKAYADRLVERMMSEQRTPQARALRYRDRLRELAQDSKARLFGLEIAAGDVSSEANVQLLQRDFPGLPKLIAEDLLAHATDQELARMGETSRVPLRLAEEARCYGQRVRALRAHTDLLFDNELTPDSVRLALHKLATLPGRLDGVGLELRADTYDGELLDRVGRADAPRQLRLVRISLNEWKLFSGPDDLEYWRSDKDAFYTALWRVGYSGRTDWRQLKASTQALKEQLAQQPLSEEGTRQALGLQAIKPGFKSPMRLADGRFGYPLSPVGGAGRRPFICTMKAMYLYPSKSLEEVEALYGLQGLTDAQVLARLSSLEEEYNQLKQTLDAWHQDAEPGHGRIRRRVAGTIMAAWQRQSPQAYAADQTPIGHILDLSDELVGELPPITANMDHVGSLDLGRMGLSDESLPFLNAFGRLRWLNMRENNLTQLPEFTHGGAGLTKLNLSRNDLQLTDASRARLEGMRDLKILDLSDNRRLGWTADLRGMRSLNQLYLADTGTTTFPAGAEQLTSLARIDLHSNRITTLPDYAYQHLDRINVHENPLSAATRERLGLEAPVDPAQWADHVTLDEARTLWLREVPAAEQTHRARLWDDVKACPDSAALFTVLADTTRSAEYASPVTRAALTQRVWDLLEAASQSQAIRESLFGIADDRVTCGDGSTVEFMNLESELLALKALEQAGEADSEGSLISIARQLFRLTLVDAVAEQDVASRGPGFTEQVEVILAYRIGLADRLGLPINTREMLFPQQANVSQQALDSAYRQVLRNESVTADESAFFVGREFWEKHLRSRYPQELQALMGPGIELIEEKSSALFELSDVQGEQDTGADLAAQADWQSRHDAAVDRLARLLGKSKDDILVDGAMPSAFFDGELKQLAAARQQEQTQALQRLTRKVLNNFMASEGTSV</sequence>
<dbReference type="SMART" id="SM00369">
    <property type="entry name" value="LRR_TYP"/>
    <property type="match status" value="2"/>
</dbReference>
<dbReference type="GO" id="GO:0061630">
    <property type="term" value="F:ubiquitin protein ligase activity"/>
    <property type="evidence" value="ECO:0007669"/>
    <property type="project" value="UniProtKB-EC"/>
</dbReference>
<keyword evidence="4" id="KW-0677">Repeat</keyword>
<gene>
    <name evidence="10" type="ORF">YA0853_15745</name>
</gene>
<feature type="region of interest" description="Disordered" evidence="8">
    <location>
        <begin position="1"/>
        <end position="26"/>
    </location>
</feature>